<dbReference type="OrthoDB" id="2687452at2759"/>
<keyword evidence="1" id="KW-0862">Zinc</keyword>
<feature type="domain" description="C2H2-type" evidence="3">
    <location>
        <begin position="134"/>
        <end position="165"/>
    </location>
</feature>
<dbReference type="PROSITE" id="PS50157">
    <property type="entry name" value="ZINC_FINGER_C2H2_2"/>
    <property type="match status" value="1"/>
</dbReference>
<sequence length="207" mass="22996">MQHNDPDQLSLHEKHPGRVDESTGTRGVHQWNNLKHNQAHTLVDATQGQGALIEHDQYYGPGVWRNDQPWPATANIPHSQFSSTPSTPVLFQPDPMTMQDTEQEQGQAFSAVTAITETEDAVARIGSVLDNGKFACDVDGCRGKTFARLAELRRHHITLHASNKPNFWCHVSSCRRSMSGGGEAFHRKDKLDAHVRSMHSGAQQGYP</sequence>
<evidence type="ECO:0000313" key="5">
    <source>
        <dbReference type="Proteomes" id="UP000800036"/>
    </source>
</evidence>
<accession>A0A6A5USL9</accession>
<reference evidence="4" key="1">
    <citation type="journal article" date="2020" name="Stud. Mycol.">
        <title>101 Dothideomycetes genomes: a test case for predicting lifestyles and emergence of pathogens.</title>
        <authorList>
            <person name="Haridas S."/>
            <person name="Albert R."/>
            <person name="Binder M."/>
            <person name="Bloem J."/>
            <person name="Labutti K."/>
            <person name="Salamov A."/>
            <person name="Andreopoulos B."/>
            <person name="Baker S."/>
            <person name="Barry K."/>
            <person name="Bills G."/>
            <person name="Bluhm B."/>
            <person name="Cannon C."/>
            <person name="Castanera R."/>
            <person name="Culley D."/>
            <person name="Daum C."/>
            <person name="Ezra D."/>
            <person name="Gonzalez J."/>
            <person name="Henrissat B."/>
            <person name="Kuo A."/>
            <person name="Liang C."/>
            <person name="Lipzen A."/>
            <person name="Lutzoni F."/>
            <person name="Magnuson J."/>
            <person name="Mondo S."/>
            <person name="Nolan M."/>
            <person name="Ohm R."/>
            <person name="Pangilinan J."/>
            <person name="Park H.-J."/>
            <person name="Ramirez L."/>
            <person name="Alfaro M."/>
            <person name="Sun H."/>
            <person name="Tritt A."/>
            <person name="Yoshinaga Y."/>
            <person name="Zwiers L.-H."/>
            <person name="Turgeon B."/>
            <person name="Goodwin S."/>
            <person name="Spatafora J."/>
            <person name="Crous P."/>
            <person name="Grigoriev I."/>
        </authorList>
    </citation>
    <scope>NUCLEOTIDE SEQUENCE</scope>
    <source>
        <strain evidence="4">CBS 107.79</strain>
    </source>
</reference>
<evidence type="ECO:0000259" key="3">
    <source>
        <dbReference type="PROSITE" id="PS50157"/>
    </source>
</evidence>
<dbReference type="InterPro" id="IPR013087">
    <property type="entry name" value="Znf_C2H2_type"/>
</dbReference>
<name>A0A6A5USL9_9PLEO</name>
<feature type="compositionally biased region" description="Basic and acidic residues" evidence="2">
    <location>
        <begin position="1"/>
        <end position="23"/>
    </location>
</feature>
<dbReference type="Gene3D" id="3.30.160.60">
    <property type="entry name" value="Classic Zinc Finger"/>
    <property type="match status" value="1"/>
</dbReference>
<organism evidence="4 5">
    <name type="scientific">Bimuria novae-zelandiae CBS 107.79</name>
    <dbReference type="NCBI Taxonomy" id="1447943"/>
    <lineage>
        <taxon>Eukaryota</taxon>
        <taxon>Fungi</taxon>
        <taxon>Dikarya</taxon>
        <taxon>Ascomycota</taxon>
        <taxon>Pezizomycotina</taxon>
        <taxon>Dothideomycetes</taxon>
        <taxon>Pleosporomycetidae</taxon>
        <taxon>Pleosporales</taxon>
        <taxon>Massarineae</taxon>
        <taxon>Didymosphaeriaceae</taxon>
        <taxon>Bimuria</taxon>
    </lineage>
</organism>
<proteinExistence type="predicted"/>
<keyword evidence="1" id="KW-0479">Metal-binding</keyword>
<evidence type="ECO:0000256" key="1">
    <source>
        <dbReference type="PROSITE-ProRule" id="PRU00042"/>
    </source>
</evidence>
<evidence type="ECO:0000256" key="2">
    <source>
        <dbReference type="SAM" id="MobiDB-lite"/>
    </source>
</evidence>
<feature type="region of interest" description="Disordered" evidence="2">
    <location>
        <begin position="1"/>
        <end position="25"/>
    </location>
</feature>
<protein>
    <recommendedName>
        <fullName evidence="3">C2H2-type domain-containing protein</fullName>
    </recommendedName>
</protein>
<gene>
    <name evidence="4" type="ORF">BU23DRAFT_602940</name>
</gene>
<dbReference type="EMBL" id="ML976733">
    <property type="protein sequence ID" value="KAF1967390.1"/>
    <property type="molecule type" value="Genomic_DNA"/>
</dbReference>
<dbReference type="GO" id="GO:0008270">
    <property type="term" value="F:zinc ion binding"/>
    <property type="evidence" value="ECO:0007669"/>
    <property type="project" value="UniProtKB-KW"/>
</dbReference>
<keyword evidence="1" id="KW-0863">Zinc-finger</keyword>
<evidence type="ECO:0000313" key="4">
    <source>
        <dbReference type="EMBL" id="KAF1967390.1"/>
    </source>
</evidence>
<dbReference type="Proteomes" id="UP000800036">
    <property type="component" value="Unassembled WGS sequence"/>
</dbReference>
<keyword evidence="5" id="KW-1185">Reference proteome</keyword>
<dbReference type="AlphaFoldDB" id="A0A6A5USL9"/>